<dbReference type="AlphaFoldDB" id="A0A1H8H4Y8"/>
<evidence type="ECO:0000256" key="1">
    <source>
        <dbReference type="ARBA" id="ARBA00006620"/>
    </source>
</evidence>
<dbReference type="InterPro" id="IPR012933">
    <property type="entry name" value="HicA_mRNA_interferase"/>
</dbReference>
<keyword evidence="5" id="KW-0378">Hydrolase</keyword>
<keyword evidence="2" id="KW-1277">Toxin-antitoxin system</keyword>
<evidence type="ECO:0000256" key="5">
    <source>
        <dbReference type="ARBA" id="ARBA00022801"/>
    </source>
</evidence>
<dbReference type="GO" id="GO:0016787">
    <property type="term" value="F:hydrolase activity"/>
    <property type="evidence" value="ECO:0007669"/>
    <property type="project" value="UniProtKB-KW"/>
</dbReference>
<gene>
    <name evidence="8" type="ORF">SAMN05192583_2929</name>
</gene>
<name>A0A1H8H4Y8_9SPHN</name>
<evidence type="ECO:0000256" key="3">
    <source>
        <dbReference type="ARBA" id="ARBA00022722"/>
    </source>
</evidence>
<dbReference type="SUPFAM" id="SSF54786">
    <property type="entry name" value="YcfA/nrd intein domain"/>
    <property type="match status" value="1"/>
</dbReference>
<dbReference type="InterPro" id="IPR038570">
    <property type="entry name" value="HicA_sf"/>
</dbReference>
<dbReference type="GO" id="GO:0003729">
    <property type="term" value="F:mRNA binding"/>
    <property type="evidence" value="ECO:0007669"/>
    <property type="project" value="InterPro"/>
</dbReference>
<dbReference type="EMBL" id="FOCF01000008">
    <property type="protein sequence ID" value="SEN51079.1"/>
    <property type="molecule type" value="Genomic_DNA"/>
</dbReference>
<evidence type="ECO:0000256" key="2">
    <source>
        <dbReference type="ARBA" id="ARBA00022649"/>
    </source>
</evidence>
<dbReference type="Pfam" id="PF07927">
    <property type="entry name" value="HicA_toxin"/>
    <property type="match status" value="1"/>
</dbReference>
<evidence type="ECO:0000313" key="9">
    <source>
        <dbReference type="Proteomes" id="UP000199206"/>
    </source>
</evidence>
<dbReference type="STRING" id="1166340.SAMN05192583_2929"/>
<keyword evidence="6" id="KW-0694">RNA-binding</keyword>
<dbReference type="RefSeq" id="WP_212611457.1">
    <property type="nucleotide sequence ID" value="NZ_FOCF01000008.1"/>
</dbReference>
<keyword evidence="9" id="KW-1185">Reference proteome</keyword>
<keyword evidence="7" id="KW-0346">Stress response</keyword>
<evidence type="ECO:0000256" key="4">
    <source>
        <dbReference type="ARBA" id="ARBA00022759"/>
    </source>
</evidence>
<organism evidence="8 9">
    <name type="scientific">Sphingomonas gellani</name>
    <dbReference type="NCBI Taxonomy" id="1166340"/>
    <lineage>
        <taxon>Bacteria</taxon>
        <taxon>Pseudomonadati</taxon>
        <taxon>Pseudomonadota</taxon>
        <taxon>Alphaproteobacteria</taxon>
        <taxon>Sphingomonadales</taxon>
        <taxon>Sphingomonadaceae</taxon>
        <taxon>Sphingomonas</taxon>
    </lineage>
</organism>
<accession>A0A1H8H4Y8</accession>
<reference evidence="9" key="1">
    <citation type="submission" date="2016-10" db="EMBL/GenBank/DDBJ databases">
        <authorList>
            <person name="Varghese N."/>
            <person name="Submissions S."/>
        </authorList>
    </citation>
    <scope>NUCLEOTIDE SEQUENCE [LARGE SCALE GENOMIC DNA]</scope>
    <source>
        <strain evidence="9">S6-262</strain>
    </source>
</reference>
<evidence type="ECO:0000256" key="7">
    <source>
        <dbReference type="ARBA" id="ARBA00023016"/>
    </source>
</evidence>
<proteinExistence type="inferred from homology"/>
<evidence type="ECO:0000313" key="8">
    <source>
        <dbReference type="EMBL" id="SEN51079.1"/>
    </source>
</evidence>
<sequence length="62" mass="7030">MISSREVIKVLKANGWEQVATRGDHHQFKKDGVKVTVQHPVKDLSLRNIISIEKATGIRLRP</sequence>
<protein>
    <submittedName>
        <fullName evidence="8">Predicted RNA binding protein YcfA, dsRBD-like fold, HicA-like mRNA interferase family</fullName>
    </submittedName>
</protein>
<dbReference type="GO" id="GO:0004519">
    <property type="term" value="F:endonuclease activity"/>
    <property type="evidence" value="ECO:0007669"/>
    <property type="project" value="UniProtKB-KW"/>
</dbReference>
<comment type="similarity">
    <text evidence="1">Belongs to the HicA mRNA interferase family.</text>
</comment>
<evidence type="ECO:0000256" key="6">
    <source>
        <dbReference type="ARBA" id="ARBA00022884"/>
    </source>
</evidence>
<keyword evidence="3" id="KW-0540">Nuclease</keyword>
<keyword evidence="4" id="KW-0255">Endonuclease</keyword>
<dbReference type="Proteomes" id="UP000199206">
    <property type="component" value="Unassembled WGS sequence"/>
</dbReference>
<dbReference type="Gene3D" id="3.30.920.30">
    <property type="entry name" value="Hypothetical protein"/>
    <property type="match status" value="1"/>
</dbReference>